<dbReference type="SUPFAM" id="SSF51735">
    <property type="entry name" value="NAD(P)-binding Rossmann-fold domains"/>
    <property type="match status" value="1"/>
</dbReference>
<accession>A0A518AXR5</accession>
<proteinExistence type="predicted"/>
<keyword evidence="3" id="KW-1185">Reference proteome</keyword>
<dbReference type="OrthoDB" id="9814124at2"/>
<feature type="domain" description="NAD-dependent epimerase/dehydratase" evidence="1">
    <location>
        <begin position="8"/>
        <end position="242"/>
    </location>
</feature>
<gene>
    <name evidence="2" type="ORF">Pan216_03420</name>
</gene>
<evidence type="ECO:0000313" key="2">
    <source>
        <dbReference type="EMBL" id="QDU59513.1"/>
    </source>
</evidence>
<dbReference type="PANTHER" id="PTHR43245">
    <property type="entry name" value="BIFUNCTIONAL POLYMYXIN RESISTANCE PROTEIN ARNA"/>
    <property type="match status" value="1"/>
</dbReference>
<dbReference type="Proteomes" id="UP000317093">
    <property type="component" value="Chromosome"/>
</dbReference>
<evidence type="ECO:0000313" key="3">
    <source>
        <dbReference type="Proteomes" id="UP000317093"/>
    </source>
</evidence>
<name>A0A518AXR5_9BACT</name>
<dbReference type="InterPro" id="IPR001509">
    <property type="entry name" value="Epimerase_deHydtase"/>
</dbReference>
<sequence>MDRERETVLITGSSGLLGRATALALAPNYRVIGLDNDIPETANGAETVKVDLTDSEEVTRAIQRVKEMSEGRLASVIHLAAYYDFSGEDSPLYDELTVNGTERLLQQLRQQAIDVEQFVFSSSLLVMKPTEPGIAMTELFPTQAEWPYPQSKLETEELLKRHHGDIPLVIHRIAGVYDEECHSIPISQQIKRIRERELESYVYPGNPNHGQSFVHREDVVACLVATVERRHDLDREEVFLIGEEDVVSYGEMQERLGEQIHGQEWPVIRIPKMVAKAGAWAKDNLPGTDDPFIKTWMIDLADAHYELDITKAKSHLRWTPKHSLRGMIAKMVANLERDPEAWYQRHGLEVPNAVAN</sequence>
<organism evidence="2 3">
    <name type="scientific">Kolteria novifilia</name>
    <dbReference type="NCBI Taxonomy" id="2527975"/>
    <lineage>
        <taxon>Bacteria</taxon>
        <taxon>Pseudomonadati</taxon>
        <taxon>Planctomycetota</taxon>
        <taxon>Planctomycetia</taxon>
        <taxon>Kolteriales</taxon>
        <taxon>Kolteriaceae</taxon>
        <taxon>Kolteria</taxon>
    </lineage>
</organism>
<dbReference type="InterPro" id="IPR050177">
    <property type="entry name" value="Lipid_A_modif_metabolic_enz"/>
</dbReference>
<dbReference type="RefSeq" id="WP_145253897.1">
    <property type="nucleotide sequence ID" value="NZ_CP036279.1"/>
</dbReference>
<evidence type="ECO:0000259" key="1">
    <source>
        <dbReference type="Pfam" id="PF01370"/>
    </source>
</evidence>
<dbReference type="EMBL" id="CP036279">
    <property type="protein sequence ID" value="QDU59513.1"/>
    <property type="molecule type" value="Genomic_DNA"/>
</dbReference>
<dbReference type="Pfam" id="PF01370">
    <property type="entry name" value="Epimerase"/>
    <property type="match status" value="1"/>
</dbReference>
<reference evidence="2 3" key="1">
    <citation type="submission" date="2019-02" db="EMBL/GenBank/DDBJ databases">
        <title>Deep-cultivation of Planctomycetes and their phenomic and genomic characterization uncovers novel biology.</title>
        <authorList>
            <person name="Wiegand S."/>
            <person name="Jogler M."/>
            <person name="Boedeker C."/>
            <person name="Pinto D."/>
            <person name="Vollmers J."/>
            <person name="Rivas-Marin E."/>
            <person name="Kohn T."/>
            <person name="Peeters S.H."/>
            <person name="Heuer A."/>
            <person name="Rast P."/>
            <person name="Oberbeckmann S."/>
            <person name="Bunk B."/>
            <person name="Jeske O."/>
            <person name="Meyerdierks A."/>
            <person name="Storesund J.E."/>
            <person name="Kallscheuer N."/>
            <person name="Luecker S."/>
            <person name="Lage O.M."/>
            <person name="Pohl T."/>
            <person name="Merkel B.J."/>
            <person name="Hornburger P."/>
            <person name="Mueller R.-W."/>
            <person name="Bruemmer F."/>
            <person name="Labrenz M."/>
            <person name="Spormann A.M."/>
            <person name="Op den Camp H."/>
            <person name="Overmann J."/>
            <person name="Amann R."/>
            <person name="Jetten M.S.M."/>
            <person name="Mascher T."/>
            <person name="Medema M.H."/>
            <person name="Devos D.P."/>
            <person name="Kaster A.-K."/>
            <person name="Ovreas L."/>
            <person name="Rohde M."/>
            <person name="Galperin M.Y."/>
            <person name="Jogler C."/>
        </authorList>
    </citation>
    <scope>NUCLEOTIDE SEQUENCE [LARGE SCALE GENOMIC DNA]</scope>
    <source>
        <strain evidence="2 3">Pan216</strain>
    </source>
</reference>
<protein>
    <submittedName>
        <fullName evidence="2">UDP-galactose-4-epimerase</fullName>
    </submittedName>
</protein>
<dbReference type="KEGG" id="knv:Pan216_03420"/>
<dbReference type="AlphaFoldDB" id="A0A518AXR5"/>
<dbReference type="Gene3D" id="3.40.50.720">
    <property type="entry name" value="NAD(P)-binding Rossmann-like Domain"/>
    <property type="match status" value="1"/>
</dbReference>
<dbReference type="InterPro" id="IPR036291">
    <property type="entry name" value="NAD(P)-bd_dom_sf"/>
</dbReference>